<evidence type="ECO:0000313" key="2">
    <source>
        <dbReference type="EMBL" id="JAR87719.1"/>
    </source>
</evidence>
<reference evidence="2" key="1">
    <citation type="journal article" date="2018" name="PLoS Negl. Trop. Dis.">
        <title>Sialome diversity of ticks revealed by RNAseq of single tick salivary glands.</title>
        <authorList>
            <person name="Perner J."/>
            <person name="Kropackova S."/>
            <person name="Kopacek P."/>
            <person name="Ribeiro J.M."/>
        </authorList>
    </citation>
    <scope>NUCLEOTIDE SEQUENCE</scope>
    <source>
        <strain evidence="2">Siblings of single egg batch collected in Ceske Budejovice</strain>
        <tissue evidence="2">Salivary glands</tissue>
    </source>
</reference>
<protein>
    <submittedName>
        <fullName evidence="2">Uncharacterized protein</fullName>
    </submittedName>
</protein>
<proteinExistence type="predicted"/>
<accession>A0A147BA99</accession>
<evidence type="ECO:0000256" key="1">
    <source>
        <dbReference type="SAM" id="MobiDB-lite"/>
    </source>
</evidence>
<feature type="non-terminal residue" evidence="2">
    <location>
        <position position="1"/>
    </location>
</feature>
<organism evidence="2">
    <name type="scientific">Ixodes ricinus</name>
    <name type="common">Common tick</name>
    <name type="synonym">Acarus ricinus</name>
    <dbReference type="NCBI Taxonomy" id="34613"/>
    <lineage>
        <taxon>Eukaryota</taxon>
        <taxon>Metazoa</taxon>
        <taxon>Ecdysozoa</taxon>
        <taxon>Arthropoda</taxon>
        <taxon>Chelicerata</taxon>
        <taxon>Arachnida</taxon>
        <taxon>Acari</taxon>
        <taxon>Parasitiformes</taxon>
        <taxon>Ixodida</taxon>
        <taxon>Ixodoidea</taxon>
        <taxon>Ixodidae</taxon>
        <taxon>Ixodinae</taxon>
        <taxon>Ixodes</taxon>
    </lineage>
</organism>
<name>A0A147BA99_IXORI</name>
<dbReference type="AlphaFoldDB" id="A0A147BA99"/>
<feature type="region of interest" description="Disordered" evidence="1">
    <location>
        <begin position="77"/>
        <end position="102"/>
    </location>
</feature>
<feature type="compositionally biased region" description="Basic and acidic residues" evidence="1">
    <location>
        <begin position="84"/>
        <end position="94"/>
    </location>
</feature>
<dbReference type="EMBL" id="GEGO01007685">
    <property type="protein sequence ID" value="JAR87719.1"/>
    <property type="molecule type" value="Transcribed_RNA"/>
</dbReference>
<sequence>KTMLVGITKENTRSIINKKIKKTPSGFVCKREQEHICDALTMLCGLFVKKRRKVMRSVKYCVQFMLTQTHFCSLPTPTSPLSKLKKDEEKEGGRDIQGWGWV</sequence>